<evidence type="ECO:0000313" key="1">
    <source>
        <dbReference type="EMBL" id="MFF5898977.1"/>
    </source>
</evidence>
<sequence length="48" mass="5206">MTLTLITGASNGLGRTTIAGLLQQIVALVANRDMAYQAHMRTWAHPQL</sequence>
<organism evidence="1 2">
    <name type="scientific">Streptomyces argenteolus</name>
    <dbReference type="NCBI Taxonomy" id="67274"/>
    <lineage>
        <taxon>Bacteria</taxon>
        <taxon>Bacillati</taxon>
        <taxon>Actinomycetota</taxon>
        <taxon>Actinomycetes</taxon>
        <taxon>Kitasatosporales</taxon>
        <taxon>Streptomycetaceae</taxon>
        <taxon>Streptomyces</taxon>
    </lineage>
</organism>
<name>A0ABW6XA73_9ACTN</name>
<dbReference type="RefSeq" id="WP_208766131.1">
    <property type="nucleotide sequence ID" value="NZ_JBIBEG010000007.1"/>
</dbReference>
<gene>
    <name evidence="1" type="ORF">ACFY8O_24080</name>
</gene>
<comment type="caution">
    <text evidence="1">The sequence shown here is derived from an EMBL/GenBank/DDBJ whole genome shotgun (WGS) entry which is preliminary data.</text>
</comment>
<evidence type="ECO:0000313" key="2">
    <source>
        <dbReference type="Proteomes" id="UP001602322"/>
    </source>
</evidence>
<proteinExistence type="predicted"/>
<keyword evidence="2" id="KW-1185">Reference proteome</keyword>
<reference evidence="1 2" key="1">
    <citation type="submission" date="2024-10" db="EMBL/GenBank/DDBJ databases">
        <title>The Natural Products Discovery Center: Release of the First 8490 Sequenced Strains for Exploring Actinobacteria Biosynthetic Diversity.</title>
        <authorList>
            <person name="Kalkreuter E."/>
            <person name="Kautsar S.A."/>
            <person name="Yang D."/>
            <person name="Bader C.D."/>
            <person name="Teijaro C.N."/>
            <person name="Fluegel L."/>
            <person name="Davis C.M."/>
            <person name="Simpson J.R."/>
            <person name="Lauterbach L."/>
            <person name="Steele A.D."/>
            <person name="Gui C."/>
            <person name="Meng S."/>
            <person name="Li G."/>
            <person name="Viehrig K."/>
            <person name="Ye F."/>
            <person name="Su P."/>
            <person name="Kiefer A.F."/>
            <person name="Nichols A."/>
            <person name="Cepeda A.J."/>
            <person name="Yan W."/>
            <person name="Fan B."/>
            <person name="Jiang Y."/>
            <person name="Adhikari A."/>
            <person name="Zheng C.-J."/>
            <person name="Schuster L."/>
            <person name="Cowan T.M."/>
            <person name="Smanski M.J."/>
            <person name="Chevrette M.G."/>
            <person name="De Carvalho L.P.S."/>
            <person name="Shen B."/>
        </authorList>
    </citation>
    <scope>NUCLEOTIDE SEQUENCE [LARGE SCALE GENOMIC DNA]</scope>
    <source>
        <strain evidence="1 2">NPDC012540</strain>
    </source>
</reference>
<accession>A0ABW6XA73</accession>
<dbReference type="Proteomes" id="UP001602322">
    <property type="component" value="Unassembled WGS sequence"/>
</dbReference>
<dbReference type="EMBL" id="JBIBEG010000007">
    <property type="protein sequence ID" value="MFF5898977.1"/>
    <property type="molecule type" value="Genomic_DNA"/>
</dbReference>
<protein>
    <submittedName>
        <fullName evidence="1">Uncharacterized protein</fullName>
    </submittedName>
</protein>